<keyword evidence="3 8" id="KW-0812">Transmembrane</keyword>
<organism evidence="9 10">
    <name type="scientific">Saccharomycodes ludwigii</name>
    <dbReference type="NCBI Taxonomy" id="36035"/>
    <lineage>
        <taxon>Eukaryota</taxon>
        <taxon>Fungi</taxon>
        <taxon>Dikarya</taxon>
        <taxon>Ascomycota</taxon>
        <taxon>Saccharomycotina</taxon>
        <taxon>Saccharomycetes</taxon>
        <taxon>Saccharomycodales</taxon>
        <taxon>Saccharomycodaceae</taxon>
        <taxon>Saccharomycodes</taxon>
    </lineage>
</organism>
<evidence type="ECO:0000256" key="3">
    <source>
        <dbReference type="ARBA" id="ARBA00022692"/>
    </source>
</evidence>
<evidence type="ECO:0000256" key="8">
    <source>
        <dbReference type="SAM" id="Phobius"/>
    </source>
</evidence>
<evidence type="ECO:0000256" key="7">
    <source>
        <dbReference type="SAM" id="MobiDB-lite"/>
    </source>
</evidence>
<feature type="transmembrane region" description="Helical" evidence="8">
    <location>
        <begin position="400"/>
        <end position="421"/>
    </location>
</feature>
<feature type="transmembrane region" description="Helical" evidence="8">
    <location>
        <begin position="492"/>
        <end position="512"/>
    </location>
</feature>
<gene>
    <name evidence="9" type="ORF">SCODWIG_01895</name>
</gene>
<feature type="region of interest" description="Disordered" evidence="7">
    <location>
        <begin position="529"/>
        <end position="556"/>
    </location>
</feature>
<comment type="subcellular location">
    <subcellularLocation>
        <location evidence="1">Membrane</location>
        <topology evidence="1">Multi-pass membrane protein</topology>
    </subcellularLocation>
</comment>
<dbReference type="SUPFAM" id="SSF103473">
    <property type="entry name" value="MFS general substrate transporter"/>
    <property type="match status" value="1"/>
</dbReference>
<dbReference type="OrthoDB" id="3639251at2759"/>
<keyword evidence="5 8" id="KW-0472">Membrane</keyword>
<evidence type="ECO:0000256" key="2">
    <source>
        <dbReference type="ARBA" id="ARBA00022448"/>
    </source>
</evidence>
<keyword evidence="4 8" id="KW-1133">Transmembrane helix</keyword>
<feature type="transmembrane region" description="Helical" evidence="8">
    <location>
        <begin position="146"/>
        <end position="165"/>
    </location>
</feature>
<accession>A0A376B6N7</accession>
<dbReference type="PANTHER" id="PTHR43791:SF4">
    <property type="entry name" value="PANTOTHENATE TRANSPORTER FEN2"/>
    <property type="match status" value="1"/>
</dbReference>
<feature type="transmembrane region" description="Helical" evidence="8">
    <location>
        <begin position="240"/>
        <end position="262"/>
    </location>
</feature>
<dbReference type="PANTHER" id="PTHR43791">
    <property type="entry name" value="PERMEASE-RELATED"/>
    <property type="match status" value="1"/>
</dbReference>
<dbReference type="EMBL" id="UFAJ01000278">
    <property type="protein sequence ID" value="SSD60134.1"/>
    <property type="molecule type" value="Genomic_DNA"/>
</dbReference>
<dbReference type="GO" id="GO:0005886">
    <property type="term" value="C:plasma membrane"/>
    <property type="evidence" value="ECO:0007669"/>
    <property type="project" value="TreeGrafter"/>
</dbReference>
<feature type="transmembrane region" description="Helical" evidence="8">
    <location>
        <begin position="458"/>
        <end position="480"/>
    </location>
</feature>
<keyword evidence="10" id="KW-1185">Reference proteome</keyword>
<dbReference type="Pfam" id="PF07690">
    <property type="entry name" value="MFS_1"/>
    <property type="match status" value="1"/>
</dbReference>
<evidence type="ECO:0000313" key="10">
    <source>
        <dbReference type="Proteomes" id="UP000262825"/>
    </source>
</evidence>
<sequence length="556" mass="62896">MIENPFVKEKPSSGLTTTIEEIELQKHTPIPISFGINNNNTDIAADPQHSKEVDTFGETNRNDSTPINEKKLLFKIDACVLTFVCLQYWINYVDRVGFTNAYVSGMKEDLQLKGNDFNIINTCFTVGYIISMIPHNLMLLKIPPRIWSSFCTLSWGLLTLGMYRVSSFRQCCAIRFFQGVFESCTFSGTHLVLGSWYKESELPFRSSIFTSSGLIGSIFSGFMQVGIYKSLNNHQGLEGWRWLFIIDFVITIPIAIYGFLCFPNPPNTYNDLTIADDGTTISRNSLLNKFSLTKYVFTEQELLYSGKRLPKRDVTKRLDLTVIKRVIGRWHWWLFSLVWALGGLNISFASNSTFALWLADLDYSITQRNDYPMGIFSVGIIATLLSALYMTLFRNKHLHIAIFISIVMVVVAIMILCNPLKPSVMFAAQYLGGVCYAGQSVYFAWANVICSNDLQERAVVLASMNMFSGAINAWWSILFYPATTAPKFRRGGFAMLGTSIATAIVAGIITICQKREERLKQKNPIVNYSGFAEDGQNDEILGEEDEEEEEEEEEEQ</sequence>
<feature type="transmembrane region" description="Helical" evidence="8">
    <location>
        <begin position="208"/>
        <end position="228"/>
    </location>
</feature>
<dbReference type="VEuPathDB" id="FungiDB:SCODWIG_01895"/>
<dbReference type="Gene3D" id="1.20.1250.20">
    <property type="entry name" value="MFS general substrate transporter like domains"/>
    <property type="match status" value="1"/>
</dbReference>
<protein>
    <submittedName>
        <fullName evidence="9">Related to Pantothenate transporter FEN2</fullName>
    </submittedName>
</protein>
<comment type="similarity">
    <text evidence="6">Belongs to the major facilitator superfamily. Allantoate permease family.</text>
</comment>
<dbReference type="InterPro" id="IPR011701">
    <property type="entry name" value="MFS"/>
</dbReference>
<dbReference type="GO" id="GO:0015233">
    <property type="term" value="F:pantothenate transmembrane transporter activity"/>
    <property type="evidence" value="ECO:0007669"/>
    <property type="project" value="TreeGrafter"/>
</dbReference>
<reference evidence="10" key="1">
    <citation type="submission" date="2018-06" db="EMBL/GenBank/DDBJ databases">
        <authorList>
            <person name="Guldener U."/>
        </authorList>
    </citation>
    <scope>NUCLEOTIDE SEQUENCE [LARGE SCALE GENOMIC DNA]</scope>
    <source>
        <strain evidence="10">UTAD17</strain>
    </source>
</reference>
<dbReference type="FunFam" id="1.20.1250.20:FF:000065">
    <property type="entry name" value="Putative MFS pantothenate transporter"/>
    <property type="match status" value="1"/>
</dbReference>
<name>A0A376B6N7_9ASCO</name>
<dbReference type="InterPro" id="IPR036259">
    <property type="entry name" value="MFS_trans_sf"/>
</dbReference>
<proteinExistence type="inferred from homology"/>
<evidence type="ECO:0000256" key="5">
    <source>
        <dbReference type="ARBA" id="ARBA00023136"/>
    </source>
</evidence>
<dbReference type="GO" id="GO:0098717">
    <property type="term" value="P:pantothenate import across plasma membrane"/>
    <property type="evidence" value="ECO:0007669"/>
    <property type="project" value="TreeGrafter"/>
</dbReference>
<evidence type="ECO:0000256" key="4">
    <source>
        <dbReference type="ARBA" id="ARBA00022989"/>
    </source>
</evidence>
<dbReference type="Proteomes" id="UP000262825">
    <property type="component" value="Unassembled WGS sequence"/>
</dbReference>
<feature type="transmembrane region" description="Helical" evidence="8">
    <location>
        <begin position="332"/>
        <end position="359"/>
    </location>
</feature>
<feature type="compositionally biased region" description="Acidic residues" evidence="7">
    <location>
        <begin position="535"/>
        <end position="556"/>
    </location>
</feature>
<evidence type="ECO:0000256" key="6">
    <source>
        <dbReference type="ARBA" id="ARBA00037968"/>
    </source>
</evidence>
<evidence type="ECO:0000313" key="9">
    <source>
        <dbReference type="EMBL" id="SSD60134.1"/>
    </source>
</evidence>
<feature type="transmembrane region" description="Helical" evidence="8">
    <location>
        <begin position="371"/>
        <end position="393"/>
    </location>
</feature>
<dbReference type="AlphaFoldDB" id="A0A376B6N7"/>
<feature type="transmembrane region" description="Helical" evidence="8">
    <location>
        <begin position="427"/>
        <end position="446"/>
    </location>
</feature>
<keyword evidence="2" id="KW-0813">Transport</keyword>
<evidence type="ECO:0000256" key="1">
    <source>
        <dbReference type="ARBA" id="ARBA00004141"/>
    </source>
</evidence>